<sequence length="907" mass="97717">MAKFQFNSARQFAHSASRFALGTALVAAFAAPAFAQDAAPAEDEEDAIVVSGFRASLENAVNEKKNNDQIVESVSAEDIGKLPDASIGESIARLPGVTSQRLNGRSNNISIRGFGPDFSQTLLNGREQTSTGDNRAVEFDQYPSEIVSQVVVFKSPTASLVGQGLVGTIDIRTVRPLDYGKSVLAVGARGTYADLGALNAGSKKYGYRANATFIDQFADDTIGIALSASYVDEPYQLQEFNAWGYAGAGTAASPAVIGGSKSYVTSTQLKRLGLNGTLQYQASDTVRMTLDGFYSNFEDDQSKRGIELPLGFGAFGTTFNPATATVSNGFVTAGTFNNVQGVVRNDIFQRKANLYSFGYNAEYDGEDGWKAFIDLGYSKTDRNELSIEAYSGTGFGQALGATDTIGFVSGPSGTVFDPTLDYSNPALIRLTDPLGWGGGVVPQAGYYNNRIVEDELKQYRVGVEKEVEGFFSAIKFGMNYTDRGKSLTPDEFLVRLRGGALELAIPTNALLRPTNLGYLGLGPIVSYDARDLIADGTLVLERNLSPDIPAKAFRVTEDLMTAYLQADIEQELGNGTLTGNIGVQAIHTDQESSGTVFAGGVARSVRAGASYWDVLPSLNLSMRFDSDFVIRFAASRQIQRPRLDDLRVAVSYGINNNAADSPTGLAPFIDGNGGNPQLRPYRANAFDLNFEKYFGQSGVISLQLFHKDVKSYIDRTRFPFDFAGYPLPTGLPPATLIGRLESSFNTGGGKLYGGELAVTLPFSNFSSALDGFGITGGVGYTKTKVKDAQGNVDQIPGYSKWVANGTAYFEKWGFNARGSVRYRSTFLGDFTGFGGSPTRRTALAEMIVDGQIGYDFQEGSALQGLSLYLQGQNLTDERFASVGASRNQVIDYQIYGRRFLAGFTYKF</sequence>
<keyword evidence="13" id="KW-0675">Receptor</keyword>
<feature type="chain" id="PRO_5026303711" evidence="10">
    <location>
        <begin position="36"/>
        <end position="907"/>
    </location>
</feature>
<dbReference type="AlphaFoldDB" id="A0A6I6LCU2"/>
<dbReference type="PROSITE" id="PS52016">
    <property type="entry name" value="TONB_DEPENDENT_REC_3"/>
    <property type="match status" value="1"/>
</dbReference>
<evidence type="ECO:0000256" key="3">
    <source>
        <dbReference type="ARBA" id="ARBA00022452"/>
    </source>
</evidence>
<keyword evidence="14" id="KW-1185">Reference proteome</keyword>
<keyword evidence="7 8" id="KW-0998">Cell outer membrane</keyword>
<keyword evidence="4 8" id="KW-0812">Transmembrane</keyword>
<dbReference type="InterPro" id="IPR012910">
    <property type="entry name" value="Plug_dom"/>
</dbReference>
<evidence type="ECO:0000256" key="7">
    <source>
        <dbReference type="ARBA" id="ARBA00023237"/>
    </source>
</evidence>
<feature type="signal peptide" evidence="10">
    <location>
        <begin position="1"/>
        <end position="35"/>
    </location>
</feature>
<evidence type="ECO:0000256" key="8">
    <source>
        <dbReference type="PROSITE-ProRule" id="PRU01360"/>
    </source>
</evidence>
<feature type="domain" description="TonB-dependent receptor-like beta-barrel" evidence="11">
    <location>
        <begin position="312"/>
        <end position="874"/>
    </location>
</feature>
<dbReference type="EMBL" id="CP035733">
    <property type="protein sequence ID" value="QGY80302.1"/>
    <property type="molecule type" value="Genomic_DNA"/>
</dbReference>
<dbReference type="InterPro" id="IPR039426">
    <property type="entry name" value="TonB-dep_rcpt-like"/>
</dbReference>
<dbReference type="InterPro" id="IPR036942">
    <property type="entry name" value="Beta-barrel_TonB_sf"/>
</dbReference>
<protein>
    <submittedName>
        <fullName evidence="13">TonB-dependent receptor</fullName>
    </submittedName>
</protein>
<dbReference type="Gene3D" id="2.40.170.20">
    <property type="entry name" value="TonB-dependent receptor, beta-barrel domain"/>
    <property type="match status" value="1"/>
</dbReference>
<dbReference type="Pfam" id="PF07715">
    <property type="entry name" value="Plug"/>
    <property type="match status" value="1"/>
</dbReference>
<name>A0A6I6LCU2_9SPHN</name>
<evidence type="ECO:0000256" key="5">
    <source>
        <dbReference type="ARBA" id="ARBA00023077"/>
    </source>
</evidence>
<dbReference type="Proteomes" id="UP000428803">
    <property type="component" value="Chromosome"/>
</dbReference>
<evidence type="ECO:0000313" key="13">
    <source>
        <dbReference type="EMBL" id="QGY80302.1"/>
    </source>
</evidence>
<reference evidence="14" key="1">
    <citation type="submission" date="2019-01" db="EMBL/GenBank/DDBJ databases">
        <title>Sphingorhabdus lacus sp.nov., isolated from an oligotrophic freshwater lake.</title>
        <authorList>
            <person name="Park M."/>
        </authorList>
    </citation>
    <scope>NUCLEOTIDE SEQUENCE [LARGE SCALE GENOMIC DNA]</scope>
    <source>
        <strain evidence="14">IMCC1753</strain>
    </source>
</reference>
<evidence type="ECO:0000256" key="6">
    <source>
        <dbReference type="ARBA" id="ARBA00023136"/>
    </source>
</evidence>
<keyword evidence="5 9" id="KW-0798">TonB box</keyword>
<dbReference type="InterPro" id="IPR000531">
    <property type="entry name" value="Beta-barrel_TonB"/>
</dbReference>
<dbReference type="RefSeq" id="WP_158899401.1">
    <property type="nucleotide sequence ID" value="NZ_CP035733.1"/>
</dbReference>
<dbReference type="PANTHER" id="PTHR40980:SF3">
    <property type="entry name" value="TONB-DEPENDENT RECEPTOR-LIKE BETA-BARREL DOMAIN-CONTAINING PROTEIN"/>
    <property type="match status" value="1"/>
</dbReference>
<evidence type="ECO:0000256" key="9">
    <source>
        <dbReference type="RuleBase" id="RU003357"/>
    </source>
</evidence>
<evidence type="ECO:0000256" key="4">
    <source>
        <dbReference type="ARBA" id="ARBA00022692"/>
    </source>
</evidence>
<dbReference type="Pfam" id="PF00593">
    <property type="entry name" value="TonB_dep_Rec_b-barrel"/>
    <property type="match status" value="1"/>
</dbReference>
<keyword evidence="6 8" id="KW-0472">Membrane</keyword>
<evidence type="ECO:0000259" key="11">
    <source>
        <dbReference type="Pfam" id="PF00593"/>
    </source>
</evidence>
<dbReference type="GO" id="GO:0009279">
    <property type="term" value="C:cell outer membrane"/>
    <property type="evidence" value="ECO:0007669"/>
    <property type="project" value="UniProtKB-SubCell"/>
</dbReference>
<keyword evidence="10" id="KW-0732">Signal</keyword>
<keyword evidence="2 8" id="KW-0813">Transport</keyword>
<dbReference type="InterPro" id="IPR010104">
    <property type="entry name" value="TonB_rcpt_bac"/>
</dbReference>
<proteinExistence type="inferred from homology"/>
<accession>A0A6I6LCU2</accession>
<keyword evidence="3 8" id="KW-1134">Transmembrane beta strand</keyword>
<dbReference type="OrthoDB" id="5476657at2"/>
<evidence type="ECO:0000256" key="2">
    <source>
        <dbReference type="ARBA" id="ARBA00022448"/>
    </source>
</evidence>
<evidence type="ECO:0000259" key="12">
    <source>
        <dbReference type="Pfam" id="PF07715"/>
    </source>
</evidence>
<evidence type="ECO:0000313" key="14">
    <source>
        <dbReference type="Proteomes" id="UP000428803"/>
    </source>
</evidence>
<dbReference type="InterPro" id="IPR037066">
    <property type="entry name" value="Plug_dom_sf"/>
</dbReference>
<evidence type="ECO:0000256" key="1">
    <source>
        <dbReference type="ARBA" id="ARBA00004571"/>
    </source>
</evidence>
<organism evidence="13 14">
    <name type="scientific">Sphingorhabdus lacus</name>
    <dbReference type="NCBI Taxonomy" id="392610"/>
    <lineage>
        <taxon>Bacteria</taxon>
        <taxon>Pseudomonadati</taxon>
        <taxon>Pseudomonadota</taxon>
        <taxon>Alphaproteobacteria</taxon>
        <taxon>Sphingomonadales</taxon>
        <taxon>Sphingomonadaceae</taxon>
        <taxon>Sphingorhabdus</taxon>
    </lineage>
</organism>
<dbReference type="NCBIfam" id="TIGR01782">
    <property type="entry name" value="TonB-Xanth-Caul"/>
    <property type="match status" value="1"/>
</dbReference>
<comment type="subcellular location">
    <subcellularLocation>
        <location evidence="1 8">Cell outer membrane</location>
        <topology evidence="1 8">Multi-pass membrane protein</topology>
    </subcellularLocation>
</comment>
<comment type="similarity">
    <text evidence="8 9">Belongs to the TonB-dependent receptor family.</text>
</comment>
<dbReference type="CDD" id="cd01347">
    <property type="entry name" value="ligand_gated_channel"/>
    <property type="match status" value="1"/>
</dbReference>
<feature type="domain" description="TonB-dependent receptor plug" evidence="12">
    <location>
        <begin position="64"/>
        <end position="167"/>
    </location>
</feature>
<gene>
    <name evidence="13" type="ORF">EUU25_06530</name>
</gene>
<dbReference type="PANTHER" id="PTHR40980">
    <property type="entry name" value="PLUG DOMAIN-CONTAINING PROTEIN"/>
    <property type="match status" value="1"/>
</dbReference>
<evidence type="ECO:0000256" key="10">
    <source>
        <dbReference type="SAM" id="SignalP"/>
    </source>
</evidence>
<dbReference type="SUPFAM" id="SSF56935">
    <property type="entry name" value="Porins"/>
    <property type="match status" value="1"/>
</dbReference>
<dbReference type="KEGG" id="slaa:EUU25_06530"/>
<dbReference type="Gene3D" id="2.170.130.10">
    <property type="entry name" value="TonB-dependent receptor, plug domain"/>
    <property type="match status" value="1"/>
</dbReference>